<dbReference type="FunFam" id="1.10.287.70:FF:000467">
    <property type="entry name" value="Uncharacterized protein"/>
    <property type="match status" value="1"/>
</dbReference>
<evidence type="ECO:0000256" key="2">
    <source>
        <dbReference type="SAM" id="MobiDB-lite"/>
    </source>
</evidence>
<keyword evidence="3" id="KW-1133">Transmembrane helix</keyword>
<accession>Q55CX3</accession>
<dbReference type="AlphaFoldDB" id="Q55CX3"/>
<dbReference type="InParanoid" id="Q55CX3"/>
<keyword evidence="3" id="KW-0812">Transmembrane</keyword>
<dbReference type="EMBL" id="AAFI02000005">
    <property type="protein sequence ID" value="EAL72282.1"/>
    <property type="molecule type" value="Genomic_DNA"/>
</dbReference>
<dbReference type="Reactome" id="R-DDI-1296052">
    <property type="pathway name" value="Ca2+ activated K+ channels"/>
</dbReference>
<dbReference type="VEuPathDB" id="AmoebaDB:DDB_G0269864"/>
<dbReference type="GeneID" id="8617313"/>
<evidence type="ECO:0008006" key="6">
    <source>
        <dbReference type="Google" id="ProtNLM"/>
    </source>
</evidence>
<dbReference type="GO" id="GO:0071805">
    <property type="term" value="P:potassium ion transmembrane transport"/>
    <property type="evidence" value="ECO:0000318"/>
    <property type="project" value="GO_Central"/>
</dbReference>
<dbReference type="InterPro" id="IPR015449">
    <property type="entry name" value="K_chnl_Ca-activ_SK"/>
</dbReference>
<dbReference type="Proteomes" id="UP000002195">
    <property type="component" value="Unassembled WGS sequence"/>
</dbReference>
<feature type="transmembrane region" description="Helical" evidence="3">
    <location>
        <begin position="227"/>
        <end position="248"/>
    </location>
</feature>
<dbReference type="HOGENOM" id="CLU_587164_0_0_1"/>
<dbReference type="RefSeq" id="XP_646358.1">
    <property type="nucleotide sequence ID" value="XM_641266.1"/>
</dbReference>
<dbReference type="PANTHER" id="PTHR10153">
    <property type="entry name" value="SMALL CONDUCTANCE CALCIUM-ACTIVATED POTASSIUM CHANNEL"/>
    <property type="match status" value="1"/>
</dbReference>
<dbReference type="PaxDb" id="44689-DDB0190628"/>
<evidence type="ECO:0000313" key="4">
    <source>
        <dbReference type="EMBL" id="EAL72282.1"/>
    </source>
</evidence>
<gene>
    <name evidence="4" type="ORF">DDB_G0269864</name>
</gene>
<evidence type="ECO:0000256" key="3">
    <source>
        <dbReference type="SAM" id="Phobius"/>
    </source>
</evidence>
<name>Q55CX3_DICDI</name>
<organism evidence="4 5">
    <name type="scientific">Dictyostelium discoideum</name>
    <name type="common">Social amoeba</name>
    <dbReference type="NCBI Taxonomy" id="44689"/>
    <lineage>
        <taxon>Eukaryota</taxon>
        <taxon>Amoebozoa</taxon>
        <taxon>Evosea</taxon>
        <taxon>Eumycetozoa</taxon>
        <taxon>Dictyostelia</taxon>
        <taxon>Dictyosteliales</taxon>
        <taxon>Dictyosteliaceae</taxon>
        <taxon>Dictyostelium</taxon>
    </lineage>
</organism>
<dbReference type="OMA" id="TYDEYNP"/>
<dbReference type="KEGG" id="ddi:DDB_G0269864"/>
<feature type="transmembrane region" description="Helical" evidence="3">
    <location>
        <begin position="30"/>
        <end position="52"/>
    </location>
</feature>
<dbReference type="Gene3D" id="1.10.287.70">
    <property type="match status" value="1"/>
</dbReference>
<feature type="compositionally biased region" description="Low complexity" evidence="2">
    <location>
        <begin position="442"/>
        <end position="455"/>
    </location>
</feature>
<dbReference type="SUPFAM" id="SSF81324">
    <property type="entry name" value="Voltage-gated potassium channels"/>
    <property type="match status" value="1"/>
</dbReference>
<keyword evidence="1" id="KW-0175">Coiled coil</keyword>
<keyword evidence="3" id="KW-0472">Membrane</keyword>
<reference evidence="4 5" key="1">
    <citation type="journal article" date="2005" name="Nature">
        <title>The genome of the social amoeba Dictyostelium discoideum.</title>
        <authorList>
            <consortium name="The Dictyostelium discoideum Sequencing Consortium"/>
            <person name="Eichinger L."/>
            <person name="Pachebat J.A."/>
            <person name="Glockner G."/>
            <person name="Rajandream M.A."/>
            <person name="Sucgang R."/>
            <person name="Berriman M."/>
            <person name="Song J."/>
            <person name="Olsen R."/>
            <person name="Szafranski K."/>
            <person name="Xu Q."/>
            <person name="Tunggal B."/>
            <person name="Kummerfeld S."/>
            <person name="Madera M."/>
            <person name="Konfortov B.A."/>
            <person name="Rivero F."/>
            <person name="Bankier A.T."/>
            <person name="Lehmann R."/>
            <person name="Hamlin N."/>
            <person name="Davies R."/>
            <person name="Gaudet P."/>
            <person name="Fey P."/>
            <person name="Pilcher K."/>
            <person name="Chen G."/>
            <person name="Saunders D."/>
            <person name="Sodergren E."/>
            <person name="Davis P."/>
            <person name="Kerhornou A."/>
            <person name="Nie X."/>
            <person name="Hall N."/>
            <person name="Anjard C."/>
            <person name="Hemphill L."/>
            <person name="Bason N."/>
            <person name="Farbrother P."/>
            <person name="Desany B."/>
            <person name="Just E."/>
            <person name="Morio T."/>
            <person name="Rost R."/>
            <person name="Churcher C."/>
            <person name="Cooper J."/>
            <person name="Haydock S."/>
            <person name="van Driessche N."/>
            <person name="Cronin A."/>
            <person name="Goodhead I."/>
            <person name="Muzny D."/>
            <person name="Mourier T."/>
            <person name="Pain A."/>
            <person name="Lu M."/>
            <person name="Harper D."/>
            <person name="Lindsay R."/>
            <person name="Hauser H."/>
            <person name="James K."/>
            <person name="Quiles M."/>
            <person name="Madan Babu M."/>
            <person name="Saito T."/>
            <person name="Buchrieser C."/>
            <person name="Wardroper A."/>
            <person name="Felder M."/>
            <person name="Thangavelu M."/>
            <person name="Johnson D."/>
            <person name="Knights A."/>
            <person name="Loulseged H."/>
            <person name="Mungall K."/>
            <person name="Oliver K."/>
            <person name="Price C."/>
            <person name="Quail M.A."/>
            <person name="Urushihara H."/>
            <person name="Hernandez J."/>
            <person name="Rabbinowitsch E."/>
            <person name="Steffen D."/>
            <person name="Sanders M."/>
            <person name="Ma J."/>
            <person name="Kohara Y."/>
            <person name="Sharp S."/>
            <person name="Simmonds M."/>
            <person name="Spiegler S."/>
            <person name="Tivey A."/>
            <person name="Sugano S."/>
            <person name="White B."/>
            <person name="Walker D."/>
            <person name="Woodward J."/>
            <person name="Winckler T."/>
            <person name="Tanaka Y."/>
            <person name="Shaulsky G."/>
            <person name="Schleicher M."/>
            <person name="Weinstock G."/>
            <person name="Rosenthal A."/>
            <person name="Cox E.C."/>
            <person name="Chisholm R.L."/>
            <person name="Gibbs R."/>
            <person name="Loomis W.F."/>
            <person name="Platzer M."/>
            <person name="Kay R.R."/>
            <person name="Williams J."/>
            <person name="Dear P.H."/>
            <person name="Noegel A.A."/>
            <person name="Barrell B."/>
            <person name="Kuspa A."/>
        </authorList>
    </citation>
    <scope>NUCLEOTIDE SEQUENCE [LARGE SCALE GENOMIC DNA]</scope>
    <source>
        <strain evidence="4 5">AX4</strain>
    </source>
</reference>
<sequence length="466" mass="54634">MIGVSLMCTELQLSWSVENHSLEINKSTKILRAIIFILNLILCTQLVDYYLLLLSEVTHDWLTKRARGFRVTRVNVLKSTKLGPLFWCEILVCSLQPLPFVSGENAWYKDSKWGLLMWLRLYLFCRILRDFSPVYKLRFHIQKQLLRDVAPKFNWTLSLKYIISIAPILTYLTFTIFTLAVTGQWMYVFERERNELFTFAVSVYISFLSMITGWPTDTYDEYNPQTFGGRFAAIVACIFGLLLLSFVIESFARLTQATSHQRPILNLVSLVEAQKKERDSAARLIQLVWRRWRWQSSMSISQNRSMFNSKEALFCVKYIEYAKTLSRMRRERRAIQSQCQDSQPSQQSSIIEEIKSTLSNCDVTTITKSDDNDNSSIKIIESLQLKIKSLEDNQSIMLAQLNQLIQMQQFQIQIQQNQHQQQQVHLQQQQQQQHQQHVFNNENPQAQSSPQQQPQLHVFNNENQFT</sequence>
<feature type="transmembrane region" description="Helical" evidence="3">
    <location>
        <begin position="196"/>
        <end position="215"/>
    </location>
</feature>
<feature type="transmembrane region" description="Helical" evidence="3">
    <location>
        <begin position="161"/>
        <end position="189"/>
    </location>
</feature>
<dbReference type="GO" id="GO:0005516">
    <property type="term" value="F:calmodulin binding"/>
    <property type="evidence" value="ECO:0000318"/>
    <property type="project" value="GO_Central"/>
</dbReference>
<feature type="region of interest" description="Disordered" evidence="2">
    <location>
        <begin position="442"/>
        <end position="466"/>
    </location>
</feature>
<dbReference type="STRING" id="44689.Q55CX3"/>
<dbReference type="eggNOG" id="KOG3684">
    <property type="taxonomic scope" value="Eukaryota"/>
</dbReference>
<evidence type="ECO:0000313" key="5">
    <source>
        <dbReference type="Proteomes" id="UP000002195"/>
    </source>
</evidence>
<comment type="caution">
    <text evidence="4">The sequence shown here is derived from an EMBL/GenBank/DDBJ whole genome shotgun (WGS) entry which is preliminary data.</text>
</comment>
<dbReference type="dictyBase" id="DDB_G0269864"/>
<dbReference type="FunCoup" id="Q55CX3">
    <property type="interactions" value="14"/>
</dbReference>
<dbReference type="GO" id="GO:0016286">
    <property type="term" value="F:small conductance calcium-activated potassium channel activity"/>
    <property type="evidence" value="ECO:0000318"/>
    <property type="project" value="GO_Central"/>
</dbReference>
<dbReference type="PhylomeDB" id="Q55CX3"/>
<dbReference type="GO" id="GO:0005886">
    <property type="term" value="C:plasma membrane"/>
    <property type="evidence" value="ECO:0000318"/>
    <property type="project" value="GO_Central"/>
</dbReference>
<protein>
    <recommendedName>
        <fullName evidence="6">Potassium channel domain-containing protein</fullName>
    </recommendedName>
</protein>
<evidence type="ECO:0000256" key="1">
    <source>
        <dbReference type="SAM" id="Coils"/>
    </source>
</evidence>
<keyword evidence="5" id="KW-1185">Reference proteome</keyword>
<feature type="coiled-coil region" evidence="1">
    <location>
        <begin position="380"/>
        <end position="432"/>
    </location>
</feature>
<proteinExistence type="predicted"/>